<evidence type="ECO:0008006" key="4">
    <source>
        <dbReference type="Google" id="ProtNLM"/>
    </source>
</evidence>
<sequence length="670" mass="74369">MTKKTYSIFGAGAAGLYTAWRLLEGQQKNAKSASRQLKRGDVLELYDWGRYDFNAAHPGTRAAGARICTWHYQNNPENSFVELGGMRYSHWESTPTKAFPDPNGGTTPGHRLVTTVIHELGLDPFSVPFNVTVNQLYSLRTRNFYLNDITSNNPAPYAAANYAAGVSPDNGFAVLQNLVPQTLGSHWSRKDWCHFYTTGVIERRQSDGSVFQQGDRLRDIGYWNLLYDQLGSEGFDYASDGNGYSSNVINTHAGVSMNINNEFTPGTQYRTLTTGFSGMFNALFDRIVKLAKAKGVVFNYRPDTRLHSILWKDGKAAFTLATRANPDKPSARGQADAAWLAMGRGPIDEVAQATRYQEQPGLDVLNHEQVTLYREATIMQPSYKVGMFFDSDWYSDLSSNPPAYPARIEGYCVTQAEIAELAKRKFPAPALKVLETLAFTPYAAIGDLVAAIEAKTGTALTIRQMQDLQAVAANNTIGPSVTDSPIRMVVYFGNNATNGKGKPVYGILASYDDEDNAGFWRQLELQPNTDRKVPASRDTQPLEGPRQVPPAMVKMLRKLLATVHFGPSADYSSVPEPLEATYMDWSLPPFHAGYHEWAPHYDIADVQRKIRKPSQLIAGQDADIFIVGEAYSNDQAWVEGAYCVAESVLNDFFGIRPLIDDREYPFICPA</sequence>
<evidence type="ECO:0000313" key="3">
    <source>
        <dbReference type="Proteomes" id="UP000199517"/>
    </source>
</evidence>
<dbReference type="Proteomes" id="UP000199517">
    <property type="component" value="Unassembled WGS sequence"/>
</dbReference>
<organism evidence="2 3">
    <name type="scientific">Paracidovorax konjaci</name>
    <dbReference type="NCBI Taxonomy" id="32040"/>
    <lineage>
        <taxon>Bacteria</taxon>
        <taxon>Pseudomonadati</taxon>
        <taxon>Pseudomonadota</taxon>
        <taxon>Betaproteobacteria</taxon>
        <taxon>Burkholderiales</taxon>
        <taxon>Comamonadaceae</taxon>
        <taxon>Paracidovorax</taxon>
    </lineage>
</organism>
<feature type="region of interest" description="Disordered" evidence="1">
    <location>
        <begin position="528"/>
        <end position="547"/>
    </location>
</feature>
<evidence type="ECO:0000313" key="2">
    <source>
        <dbReference type="EMBL" id="SFD36808.1"/>
    </source>
</evidence>
<dbReference type="Gene3D" id="3.90.660.10">
    <property type="match status" value="1"/>
</dbReference>
<reference evidence="3" key="1">
    <citation type="submission" date="2016-10" db="EMBL/GenBank/DDBJ databases">
        <authorList>
            <person name="Varghese N."/>
            <person name="Submissions S."/>
        </authorList>
    </citation>
    <scope>NUCLEOTIDE SEQUENCE [LARGE SCALE GENOMIC DNA]</scope>
    <source>
        <strain evidence="3">DSM 7481</strain>
    </source>
</reference>
<dbReference type="EMBL" id="FOMQ01000001">
    <property type="protein sequence ID" value="SFD36808.1"/>
    <property type="molecule type" value="Genomic_DNA"/>
</dbReference>
<evidence type="ECO:0000256" key="1">
    <source>
        <dbReference type="SAM" id="MobiDB-lite"/>
    </source>
</evidence>
<keyword evidence="3" id="KW-1185">Reference proteome</keyword>
<gene>
    <name evidence="2" type="ORF">SAMN04489710_101324</name>
</gene>
<name>A0A1I1RX04_9BURK</name>
<dbReference type="STRING" id="32040.SAMN04489710_101324"/>
<dbReference type="RefSeq" id="WP_092949140.1">
    <property type="nucleotide sequence ID" value="NZ_FOMQ01000001.1"/>
</dbReference>
<dbReference type="OrthoDB" id="3972913at2"/>
<protein>
    <recommendedName>
        <fullName evidence="4">Monoamine oxidase</fullName>
    </recommendedName>
</protein>
<proteinExistence type="predicted"/>
<dbReference type="AlphaFoldDB" id="A0A1I1RX04"/>
<accession>A0A1I1RX04</accession>